<dbReference type="GO" id="GO:0032259">
    <property type="term" value="P:methylation"/>
    <property type="evidence" value="ECO:0007669"/>
    <property type="project" value="UniProtKB-KW"/>
</dbReference>
<dbReference type="GO" id="GO:0008983">
    <property type="term" value="F:protein-glutamate O-methyltransferase activity"/>
    <property type="evidence" value="ECO:0007669"/>
    <property type="project" value="UniProtKB-EC"/>
</dbReference>
<dbReference type="Gene3D" id="1.10.155.10">
    <property type="entry name" value="Chemotaxis receptor methyltransferase CheR, N-terminal domain"/>
    <property type="match status" value="1"/>
</dbReference>
<dbReference type="InterPro" id="IPR022641">
    <property type="entry name" value="CheR_N"/>
</dbReference>
<evidence type="ECO:0000256" key="3">
    <source>
        <dbReference type="ARBA" id="ARBA00022603"/>
    </source>
</evidence>
<dbReference type="InterPro" id="IPR036804">
    <property type="entry name" value="CheR_N_sf"/>
</dbReference>
<feature type="domain" description="CheR-type methyltransferase" evidence="6">
    <location>
        <begin position="1"/>
        <end position="258"/>
    </location>
</feature>
<evidence type="ECO:0000313" key="8">
    <source>
        <dbReference type="Proteomes" id="UP000252254"/>
    </source>
</evidence>
<dbReference type="Proteomes" id="UP000252254">
    <property type="component" value="Unassembled WGS sequence"/>
</dbReference>
<keyword evidence="5" id="KW-0949">S-adenosyl-L-methionine</keyword>
<proteinExistence type="predicted"/>
<dbReference type="InterPro" id="IPR029063">
    <property type="entry name" value="SAM-dependent_MTases_sf"/>
</dbReference>
<dbReference type="RefSeq" id="WP_113866214.1">
    <property type="nucleotide sequence ID" value="NZ_BAABQN010000001.1"/>
</dbReference>
<evidence type="ECO:0000313" key="7">
    <source>
        <dbReference type="EMBL" id="RBP01534.1"/>
    </source>
</evidence>
<keyword evidence="8" id="KW-1185">Reference proteome</keyword>
<dbReference type="EC" id="2.1.1.80" evidence="2"/>
<name>A0A366EGM2_9BACI</name>
<dbReference type="PANTHER" id="PTHR24422">
    <property type="entry name" value="CHEMOTAXIS PROTEIN METHYLTRANSFERASE"/>
    <property type="match status" value="1"/>
</dbReference>
<dbReference type="SUPFAM" id="SSF53335">
    <property type="entry name" value="S-adenosyl-L-methionine-dependent methyltransferases"/>
    <property type="match status" value="1"/>
</dbReference>
<comment type="catalytic activity">
    <reaction evidence="1">
        <text>L-glutamyl-[protein] + S-adenosyl-L-methionine = [protein]-L-glutamate 5-O-methyl ester + S-adenosyl-L-homocysteine</text>
        <dbReference type="Rhea" id="RHEA:24452"/>
        <dbReference type="Rhea" id="RHEA-COMP:10208"/>
        <dbReference type="Rhea" id="RHEA-COMP:10311"/>
        <dbReference type="ChEBI" id="CHEBI:29973"/>
        <dbReference type="ChEBI" id="CHEBI:57856"/>
        <dbReference type="ChEBI" id="CHEBI:59789"/>
        <dbReference type="ChEBI" id="CHEBI:82795"/>
        <dbReference type="EC" id="2.1.1.80"/>
    </reaction>
</comment>
<dbReference type="InterPro" id="IPR050903">
    <property type="entry name" value="Bact_Chemotaxis_MeTrfase"/>
</dbReference>
<dbReference type="Pfam" id="PF03705">
    <property type="entry name" value="CheR_N"/>
    <property type="match status" value="1"/>
</dbReference>
<dbReference type="STRING" id="200904.GCA_900168775_01839"/>
<dbReference type="PANTHER" id="PTHR24422:SF19">
    <property type="entry name" value="CHEMOTAXIS PROTEIN METHYLTRANSFERASE"/>
    <property type="match status" value="1"/>
</dbReference>
<evidence type="ECO:0000256" key="2">
    <source>
        <dbReference type="ARBA" id="ARBA00012534"/>
    </source>
</evidence>
<gene>
    <name evidence="7" type="ORF">DES48_101271</name>
</gene>
<dbReference type="InterPro" id="IPR000780">
    <property type="entry name" value="CheR_MeTrfase"/>
</dbReference>
<dbReference type="EMBL" id="QNRI01000001">
    <property type="protein sequence ID" value="RBP01534.1"/>
    <property type="molecule type" value="Genomic_DNA"/>
</dbReference>
<protein>
    <recommendedName>
        <fullName evidence="2">protein-glutamate O-methyltransferase</fullName>
        <ecNumber evidence="2">2.1.1.80</ecNumber>
    </recommendedName>
</protein>
<dbReference type="PRINTS" id="PR00996">
    <property type="entry name" value="CHERMTFRASE"/>
</dbReference>
<accession>A0A366EGM2</accession>
<dbReference type="Gene3D" id="3.40.50.150">
    <property type="entry name" value="Vaccinia Virus protein VP39"/>
    <property type="match status" value="1"/>
</dbReference>
<evidence type="ECO:0000256" key="4">
    <source>
        <dbReference type="ARBA" id="ARBA00022679"/>
    </source>
</evidence>
<organism evidence="7 8">
    <name type="scientific">Paraliobacillus ryukyuensis</name>
    <dbReference type="NCBI Taxonomy" id="200904"/>
    <lineage>
        <taxon>Bacteria</taxon>
        <taxon>Bacillati</taxon>
        <taxon>Bacillota</taxon>
        <taxon>Bacilli</taxon>
        <taxon>Bacillales</taxon>
        <taxon>Bacillaceae</taxon>
        <taxon>Paraliobacillus</taxon>
    </lineage>
</organism>
<dbReference type="InterPro" id="IPR022642">
    <property type="entry name" value="CheR_C"/>
</dbReference>
<dbReference type="AlphaFoldDB" id="A0A366EGM2"/>
<keyword evidence="4 7" id="KW-0808">Transferase</keyword>
<evidence type="ECO:0000259" key="6">
    <source>
        <dbReference type="PROSITE" id="PS50123"/>
    </source>
</evidence>
<dbReference type="SUPFAM" id="SSF47757">
    <property type="entry name" value="Chemotaxis receptor methyltransferase CheR, N-terminal domain"/>
    <property type="match status" value="1"/>
</dbReference>
<evidence type="ECO:0000256" key="1">
    <source>
        <dbReference type="ARBA" id="ARBA00001541"/>
    </source>
</evidence>
<dbReference type="PROSITE" id="PS50123">
    <property type="entry name" value="CHER"/>
    <property type="match status" value="1"/>
</dbReference>
<comment type="caution">
    <text evidence="7">The sequence shown here is derived from an EMBL/GenBank/DDBJ whole genome shotgun (WGS) entry which is preliminary data.</text>
</comment>
<evidence type="ECO:0000256" key="5">
    <source>
        <dbReference type="ARBA" id="ARBA00022691"/>
    </source>
</evidence>
<dbReference type="SMART" id="SM00138">
    <property type="entry name" value="MeTrc"/>
    <property type="match status" value="1"/>
</dbReference>
<reference evidence="7 8" key="1">
    <citation type="submission" date="2018-06" db="EMBL/GenBank/DDBJ databases">
        <title>Genomic Encyclopedia of Type Strains, Phase IV (KMG-IV): sequencing the most valuable type-strain genomes for metagenomic binning, comparative biology and taxonomic classification.</title>
        <authorList>
            <person name="Goeker M."/>
        </authorList>
    </citation>
    <scope>NUCLEOTIDE SEQUENCE [LARGE SCALE GENOMIC DNA]</scope>
    <source>
        <strain evidence="7 8">DSM 15140</strain>
    </source>
</reference>
<dbReference type="OrthoDB" id="9816309at2"/>
<keyword evidence="3 7" id="KW-0489">Methyltransferase</keyword>
<dbReference type="Pfam" id="PF01739">
    <property type="entry name" value="CheR"/>
    <property type="match status" value="1"/>
</dbReference>
<sequence>MSDYQTFIQSIKKKTGIDLSLYKEVQMKRRLTSLRDKKGYKDFDAYFQALKNDQALMEEFLDKMTINVSEFYRNSGRWEVLEKKILPDLLQNNRKLKIWSAACSTGDEPYTLAMMLSQYVDLSQVSILATDIDDRILDRAKQGIYSDRALKEVPNNLKKKFFTQQDNAYVIDDKVKRAITFKKHNLLSDPYPNNFDLIVCRNVMIYFTEEAKAAIYHKFNQSLNDDGVFFVGSTEQIFSPEKYNFKVLDTFFYQKTTG</sequence>